<keyword evidence="3" id="KW-1185">Reference proteome</keyword>
<reference evidence="2" key="1">
    <citation type="journal article" date="2020" name="Cell">
        <title>Large-Scale Comparative Analyses of Tick Genomes Elucidate Their Genetic Diversity and Vector Capacities.</title>
        <authorList>
            <consortium name="Tick Genome and Microbiome Consortium (TIGMIC)"/>
            <person name="Jia N."/>
            <person name="Wang J."/>
            <person name="Shi W."/>
            <person name="Du L."/>
            <person name="Sun Y."/>
            <person name="Zhan W."/>
            <person name="Jiang J.F."/>
            <person name="Wang Q."/>
            <person name="Zhang B."/>
            <person name="Ji P."/>
            <person name="Bell-Sakyi L."/>
            <person name="Cui X.M."/>
            <person name="Yuan T.T."/>
            <person name="Jiang B.G."/>
            <person name="Yang W.F."/>
            <person name="Lam T.T."/>
            <person name="Chang Q.C."/>
            <person name="Ding S.J."/>
            <person name="Wang X.J."/>
            <person name="Zhu J.G."/>
            <person name="Ruan X.D."/>
            <person name="Zhao L."/>
            <person name="Wei J.T."/>
            <person name="Ye R.Z."/>
            <person name="Que T.C."/>
            <person name="Du C.H."/>
            <person name="Zhou Y.H."/>
            <person name="Cheng J.X."/>
            <person name="Dai P.F."/>
            <person name="Guo W.B."/>
            <person name="Han X.H."/>
            <person name="Huang E.J."/>
            <person name="Li L.F."/>
            <person name="Wei W."/>
            <person name="Gao Y.C."/>
            <person name="Liu J.Z."/>
            <person name="Shao H.Z."/>
            <person name="Wang X."/>
            <person name="Wang C.C."/>
            <person name="Yang T.C."/>
            <person name="Huo Q.B."/>
            <person name="Li W."/>
            <person name="Chen H.Y."/>
            <person name="Chen S.E."/>
            <person name="Zhou L.G."/>
            <person name="Ni X.B."/>
            <person name="Tian J.H."/>
            <person name="Sheng Y."/>
            <person name="Liu T."/>
            <person name="Pan Y.S."/>
            <person name="Xia L.Y."/>
            <person name="Li J."/>
            <person name="Zhao F."/>
            <person name="Cao W.C."/>
        </authorList>
    </citation>
    <scope>NUCLEOTIDE SEQUENCE</scope>
    <source>
        <strain evidence="2">Rsan-2018</strain>
    </source>
</reference>
<accession>A0A9D4QAF6</accession>
<evidence type="ECO:0000313" key="2">
    <source>
        <dbReference type="EMBL" id="KAH7972312.1"/>
    </source>
</evidence>
<dbReference type="EMBL" id="JABSTV010001247">
    <property type="protein sequence ID" value="KAH7972312.1"/>
    <property type="molecule type" value="Genomic_DNA"/>
</dbReference>
<feature type="region of interest" description="Disordered" evidence="1">
    <location>
        <begin position="28"/>
        <end position="58"/>
    </location>
</feature>
<gene>
    <name evidence="2" type="ORF">HPB52_011071</name>
</gene>
<protein>
    <submittedName>
        <fullName evidence="2">Uncharacterized protein</fullName>
    </submittedName>
</protein>
<name>A0A9D4QAF6_RHISA</name>
<evidence type="ECO:0000313" key="3">
    <source>
        <dbReference type="Proteomes" id="UP000821837"/>
    </source>
</evidence>
<dbReference type="AlphaFoldDB" id="A0A9D4QAF6"/>
<proteinExistence type="predicted"/>
<sequence>MVKKKRKRNLAAAPEAFGIASSVAENESAVAVGPTSGAENETAVAAEPTSGGGSGAILSSSHKNVASASWCTSPRSPESPPSTAAVDASVGHMATVTGTSASCGPYANAAVAAVSSLDHILIFGHGKFQRVFLLCTQLAMLCTVAHSVSTASLARPVEHWCGPPPAYANLPPEMWKDASIPL</sequence>
<reference evidence="2" key="2">
    <citation type="submission" date="2021-09" db="EMBL/GenBank/DDBJ databases">
        <authorList>
            <person name="Jia N."/>
            <person name="Wang J."/>
            <person name="Shi W."/>
            <person name="Du L."/>
            <person name="Sun Y."/>
            <person name="Zhan W."/>
            <person name="Jiang J."/>
            <person name="Wang Q."/>
            <person name="Zhang B."/>
            <person name="Ji P."/>
            <person name="Sakyi L.B."/>
            <person name="Cui X."/>
            <person name="Yuan T."/>
            <person name="Jiang B."/>
            <person name="Yang W."/>
            <person name="Lam T.T.-Y."/>
            <person name="Chang Q."/>
            <person name="Ding S."/>
            <person name="Wang X."/>
            <person name="Zhu J."/>
            <person name="Ruan X."/>
            <person name="Zhao L."/>
            <person name="Wei J."/>
            <person name="Que T."/>
            <person name="Du C."/>
            <person name="Cheng J."/>
            <person name="Dai P."/>
            <person name="Han X."/>
            <person name="Huang E."/>
            <person name="Gao Y."/>
            <person name="Liu J."/>
            <person name="Shao H."/>
            <person name="Ye R."/>
            <person name="Li L."/>
            <person name="Wei W."/>
            <person name="Wang X."/>
            <person name="Wang C."/>
            <person name="Huo Q."/>
            <person name="Li W."/>
            <person name="Guo W."/>
            <person name="Chen H."/>
            <person name="Chen S."/>
            <person name="Zhou L."/>
            <person name="Zhou L."/>
            <person name="Ni X."/>
            <person name="Tian J."/>
            <person name="Zhou Y."/>
            <person name="Sheng Y."/>
            <person name="Liu T."/>
            <person name="Pan Y."/>
            <person name="Xia L."/>
            <person name="Li J."/>
            <person name="Zhao F."/>
            <person name="Cao W."/>
        </authorList>
    </citation>
    <scope>NUCLEOTIDE SEQUENCE</scope>
    <source>
        <strain evidence="2">Rsan-2018</strain>
        <tissue evidence="2">Larvae</tissue>
    </source>
</reference>
<organism evidence="2 3">
    <name type="scientific">Rhipicephalus sanguineus</name>
    <name type="common">Brown dog tick</name>
    <name type="synonym">Ixodes sanguineus</name>
    <dbReference type="NCBI Taxonomy" id="34632"/>
    <lineage>
        <taxon>Eukaryota</taxon>
        <taxon>Metazoa</taxon>
        <taxon>Ecdysozoa</taxon>
        <taxon>Arthropoda</taxon>
        <taxon>Chelicerata</taxon>
        <taxon>Arachnida</taxon>
        <taxon>Acari</taxon>
        <taxon>Parasitiformes</taxon>
        <taxon>Ixodida</taxon>
        <taxon>Ixodoidea</taxon>
        <taxon>Ixodidae</taxon>
        <taxon>Rhipicephalinae</taxon>
        <taxon>Rhipicephalus</taxon>
        <taxon>Rhipicephalus</taxon>
    </lineage>
</organism>
<comment type="caution">
    <text evidence="2">The sequence shown here is derived from an EMBL/GenBank/DDBJ whole genome shotgun (WGS) entry which is preliminary data.</text>
</comment>
<dbReference type="VEuPathDB" id="VectorBase:RSAN_049233"/>
<evidence type="ECO:0000256" key="1">
    <source>
        <dbReference type="SAM" id="MobiDB-lite"/>
    </source>
</evidence>
<dbReference type="Proteomes" id="UP000821837">
    <property type="component" value="Chromosome 11"/>
</dbReference>